<keyword evidence="2 4" id="KW-0863">Zinc-finger</keyword>
<evidence type="ECO:0000256" key="1">
    <source>
        <dbReference type="ARBA" id="ARBA00022723"/>
    </source>
</evidence>
<protein>
    <recommendedName>
        <fullName evidence="6">GRF-type domain-containing protein</fullName>
    </recommendedName>
</protein>
<dbReference type="AlphaFoldDB" id="A0A8S9S3K0"/>
<keyword evidence="1" id="KW-0479">Metal-binding</keyword>
<gene>
    <name evidence="7" type="ORF">F2Q69_00027620</name>
</gene>
<reference evidence="7" key="1">
    <citation type="submission" date="2019-12" db="EMBL/GenBank/DDBJ databases">
        <title>Genome sequencing and annotation of Brassica cretica.</title>
        <authorList>
            <person name="Studholme D.J."/>
            <person name="Sarris P."/>
        </authorList>
    </citation>
    <scope>NUCLEOTIDE SEQUENCE</scope>
    <source>
        <strain evidence="7">PFS-109/04</strain>
        <tissue evidence="7">Leaf</tissue>
    </source>
</reference>
<comment type="caution">
    <text evidence="7">The sequence shown here is derived from an EMBL/GenBank/DDBJ whole genome shotgun (WGS) entry which is preliminary data.</text>
</comment>
<keyword evidence="3" id="KW-0862">Zinc</keyword>
<feature type="compositionally biased region" description="Low complexity" evidence="5">
    <location>
        <begin position="1"/>
        <end position="11"/>
    </location>
</feature>
<dbReference type="InterPro" id="IPR010666">
    <property type="entry name" value="Znf_GRF"/>
</dbReference>
<proteinExistence type="predicted"/>
<name>A0A8S9S3K0_BRACR</name>
<evidence type="ECO:0000256" key="4">
    <source>
        <dbReference type="PROSITE-ProRule" id="PRU01343"/>
    </source>
</evidence>
<evidence type="ECO:0000313" key="8">
    <source>
        <dbReference type="Proteomes" id="UP000712600"/>
    </source>
</evidence>
<evidence type="ECO:0000313" key="7">
    <source>
        <dbReference type="EMBL" id="KAF3587238.1"/>
    </source>
</evidence>
<dbReference type="Proteomes" id="UP000712600">
    <property type="component" value="Unassembled WGS sequence"/>
</dbReference>
<evidence type="ECO:0000256" key="2">
    <source>
        <dbReference type="ARBA" id="ARBA00022771"/>
    </source>
</evidence>
<sequence length="100" mass="11522">MTSSSSSSSRSAARRSVHGVPKKCWCGKELSIWDSETKENPFQRFYRCEIALQVLLSPQKSESHLFKWEDEAILDEVSMVEAKVLDLVHIFFNQLSHHII</sequence>
<feature type="region of interest" description="Disordered" evidence="5">
    <location>
        <begin position="1"/>
        <end position="20"/>
    </location>
</feature>
<dbReference type="GO" id="GO:0008270">
    <property type="term" value="F:zinc ion binding"/>
    <property type="evidence" value="ECO:0007669"/>
    <property type="project" value="UniProtKB-KW"/>
</dbReference>
<evidence type="ECO:0000256" key="3">
    <source>
        <dbReference type="ARBA" id="ARBA00022833"/>
    </source>
</evidence>
<organism evidence="7 8">
    <name type="scientific">Brassica cretica</name>
    <name type="common">Mustard</name>
    <dbReference type="NCBI Taxonomy" id="69181"/>
    <lineage>
        <taxon>Eukaryota</taxon>
        <taxon>Viridiplantae</taxon>
        <taxon>Streptophyta</taxon>
        <taxon>Embryophyta</taxon>
        <taxon>Tracheophyta</taxon>
        <taxon>Spermatophyta</taxon>
        <taxon>Magnoliopsida</taxon>
        <taxon>eudicotyledons</taxon>
        <taxon>Gunneridae</taxon>
        <taxon>Pentapetalae</taxon>
        <taxon>rosids</taxon>
        <taxon>malvids</taxon>
        <taxon>Brassicales</taxon>
        <taxon>Brassicaceae</taxon>
        <taxon>Brassiceae</taxon>
        <taxon>Brassica</taxon>
    </lineage>
</organism>
<dbReference type="PANTHER" id="PTHR33248">
    <property type="entry name" value="ZINC ION-BINDING PROTEIN"/>
    <property type="match status" value="1"/>
</dbReference>
<dbReference type="EMBL" id="QGKX02000088">
    <property type="protein sequence ID" value="KAF3587238.1"/>
    <property type="molecule type" value="Genomic_DNA"/>
</dbReference>
<evidence type="ECO:0000259" key="6">
    <source>
        <dbReference type="PROSITE" id="PS51999"/>
    </source>
</evidence>
<evidence type="ECO:0000256" key="5">
    <source>
        <dbReference type="SAM" id="MobiDB-lite"/>
    </source>
</evidence>
<accession>A0A8S9S3K0</accession>
<feature type="domain" description="GRF-type" evidence="6">
    <location>
        <begin position="24"/>
        <end position="72"/>
    </location>
</feature>
<dbReference type="PROSITE" id="PS51999">
    <property type="entry name" value="ZF_GRF"/>
    <property type="match status" value="1"/>
</dbReference>